<reference evidence="2 3" key="1">
    <citation type="submission" date="2017-02" db="EMBL/GenBank/DDBJ databases">
        <authorList>
            <person name="Peterson S.W."/>
        </authorList>
    </citation>
    <scope>NUCLEOTIDE SEQUENCE [LARGE SCALE GENOMIC DNA]</scope>
    <source>
        <strain evidence="2 3">ATCC BAA-1030</strain>
    </source>
</reference>
<dbReference type="AlphaFoldDB" id="A0A1T4PWT6"/>
<protein>
    <submittedName>
        <fullName evidence="2">Mga helix-turn-helix domain-containing protein</fullName>
    </submittedName>
</protein>
<evidence type="ECO:0000259" key="1">
    <source>
        <dbReference type="Pfam" id="PF05043"/>
    </source>
</evidence>
<evidence type="ECO:0000313" key="2">
    <source>
        <dbReference type="EMBL" id="SJZ95955.1"/>
    </source>
</evidence>
<dbReference type="InterPro" id="IPR007737">
    <property type="entry name" value="Mga_HTH"/>
</dbReference>
<proteinExistence type="predicted"/>
<dbReference type="RefSeq" id="WP_078807883.1">
    <property type="nucleotide sequence ID" value="NZ_FUXI01000023.1"/>
</dbReference>
<dbReference type="Pfam" id="PF05043">
    <property type="entry name" value="Mga"/>
    <property type="match status" value="1"/>
</dbReference>
<dbReference type="STRING" id="263852.SAMN02745116_01963"/>
<sequence>MLFDELFLKENEKRRVELLKEINFLGEGIHSLNTIQETMNLTYHQIIRILNEIKDDFDRFGFDEDSFIYKTGDIQTTKFLPQVDKYRAYLLQDSPPFNFLLSVLNMEEMSIDEFCKKYDYAQSTVTRRMSKLVGFVRKFGLRFTHNPINIVGDEGKVRMFLYRAIWIGIRGNYWPFQMEIHSQDQYLEEYLIQNGQELITREEVRFGLIISAIRYQQGHVFDVPLRLAEFKEKIPAFKRIENFDCLPFRTEEDRKKEFHQMVLTSTFRKYTIHEKFQFSNTIGIENFYESNDFLARFTREMCEELIEKHKLPVVEEHLEDFMEELLYENYFFYVVPNPYPTTEYFTGIAMENNRNYIYTKEMVRKYYNNNSMKFQRAFKHLDVEFYIDRVGRVLFYYMKKVRQNTQKVHVALFMENDVAFRPRIIAGLQNFRNVELYEYCEENSDQYDLIIYTCSLLKTKKHLTELFHWEYDFNEQHMISIFNKVHQLTIEKQKLEFYV</sequence>
<evidence type="ECO:0000313" key="3">
    <source>
        <dbReference type="Proteomes" id="UP000190328"/>
    </source>
</evidence>
<dbReference type="OrthoDB" id="2188960at2"/>
<dbReference type="EMBL" id="FUXI01000023">
    <property type="protein sequence ID" value="SJZ95955.1"/>
    <property type="molecule type" value="Genomic_DNA"/>
</dbReference>
<organism evidence="2 3">
    <name type="scientific">Pilibacter termitis</name>
    <dbReference type="NCBI Taxonomy" id="263852"/>
    <lineage>
        <taxon>Bacteria</taxon>
        <taxon>Bacillati</taxon>
        <taxon>Bacillota</taxon>
        <taxon>Bacilli</taxon>
        <taxon>Lactobacillales</taxon>
        <taxon>Enterococcaceae</taxon>
        <taxon>Pilibacter</taxon>
    </lineage>
</organism>
<gene>
    <name evidence="2" type="ORF">SAMN02745116_01963</name>
</gene>
<dbReference type="Proteomes" id="UP000190328">
    <property type="component" value="Unassembled WGS sequence"/>
</dbReference>
<keyword evidence="3" id="KW-1185">Reference proteome</keyword>
<accession>A0A1T4PWT6</accession>
<feature type="domain" description="Mga helix-turn-helix" evidence="1">
    <location>
        <begin position="85"/>
        <end position="163"/>
    </location>
</feature>
<name>A0A1T4PWT6_9ENTE</name>